<name>A0A3S5AIW7_9PLAT</name>
<keyword evidence="2" id="KW-1185">Reference proteome</keyword>
<protein>
    <submittedName>
        <fullName evidence="1">Uncharacterized protein</fullName>
    </submittedName>
</protein>
<dbReference type="Proteomes" id="UP000784294">
    <property type="component" value="Unassembled WGS sequence"/>
</dbReference>
<dbReference type="EMBL" id="CAAALY010112322">
    <property type="protein sequence ID" value="VEL30438.1"/>
    <property type="molecule type" value="Genomic_DNA"/>
</dbReference>
<comment type="caution">
    <text evidence="1">The sequence shown here is derived from an EMBL/GenBank/DDBJ whole genome shotgun (WGS) entry which is preliminary data.</text>
</comment>
<dbReference type="AlphaFoldDB" id="A0A3S5AIW7"/>
<reference evidence="1" key="1">
    <citation type="submission" date="2018-11" db="EMBL/GenBank/DDBJ databases">
        <authorList>
            <consortium name="Pathogen Informatics"/>
        </authorList>
    </citation>
    <scope>NUCLEOTIDE SEQUENCE</scope>
</reference>
<gene>
    <name evidence="1" type="ORF">PXEA_LOCUS23878</name>
</gene>
<proteinExistence type="predicted"/>
<accession>A0A3S5AIW7</accession>
<evidence type="ECO:0000313" key="2">
    <source>
        <dbReference type="Proteomes" id="UP000784294"/>
    </source>
</evidence>
<organism evidence="1 2">
    <name type="scientific">Protopolystoma xenopodis</name>
    <dbReference type="NCBI Taxonomy" id="117903"/>
    <lineage>
        <taxon>Eukaryota</taxon>
        <taxon>Metazoa</taxon>
        <taxon>Spiralia</taxon>
        <taxon>Lophotrochozoa</taxon>
        <taxon>Platyhelminthes</taxon>
        <taxon>Monogenea</taxon>
        <taxon>Polyopisthocotylea</taxon>
        <taxon>Polystomatidea</taxon>
        <taxon>Polystomatidae</taxon>
        <taxon>Protopolystoma</taxon>
    </lineage>
</organism>
<evidence type="ECO:0000313" key="1">
    <source>
        <dbReference type="EMBL" id="VEL30438.1"/>
    </source>
</evidence>
<sequence>MGCASGVSMAQNVALFMGPSHPQKFPLLSTPSRQDPKKRLEYQMAAPVSTPELAKLDEKNCPKGYYA</sequence>